<dbReference type="EMBL" id="AGCN01000032">
    <property type="protein sequence ID" value="EHN61324.1"/>
    <property type="molecule type" value="Genomic_DNA"/>
</dbReference>
<name>A0AB72Z8U3_LISIO</name>
<sequence length="191" mass="21093">MSCRRGGIQLELPFSGQSIIPAAHNQKDMEKILELDLTYMVMLETHVAQLKALVKYAQAGGKKVLLHADLVNGLKNDDYAIDFLCKEIRPDGIISTRGNAIMKAKQHKMLAIQRLFMIDSSAYNKGVALIQKVQPDCIELLPGIIPEQVQKMTQKLHIPVIAGGLIETTQQVDQVIASGAIAVTTSNKYLW</sequence>
<organism evidence="2 3">
    <name type="scientific">Listeria innocua ATCC 33091</name>
    <dbReference type="NCBI Taxonomy" id="1002366"/>
    <lineage>
        <taxon>Bacteria</taxon>
        <taxon>Bacillati</taxon>
        <taxon>Bacillota</taxon>
        <taxon>Bacilli</taxon>
        <taxon>Bacillales</taxon>
        <taxon>Listeriaceae</taxon>
        <taxon>Listeria</taxon>
    </lineage>
</organism>
<comment type="function">
    <text evidence="1">Regulates expression of the glpD operon. In the presence of glycerol 3-phosphate (G3P) causes antitermination of transcription of glpD at the inverted repeat of the leader region to enhance its transcription. Binds and stabilizes glpD leader mRNA.</text>
</comment>
<dbReference type="Proteomes" id="UP000003597">
    <property type="component" value="Unassembled WGS sequence"/>
</dbReference>
<keyword evidence="1" id="KW-0319">Glycerol metabolism</keyword>
<evidence type="ECO:0000256" key="1">
    <source>
        <dbReference type="PIRNR" id="PIRNR016897"/>
    </source>
</evidence>
<keyword evidence="1" id="KW-0694">RNA-binding</keyword>
<dbReference type="GO" id="GO:0001072">
    <property type="term" value="F:transcription antitermination factor activity, RNA binding"/>
    <property type="evidence" value="ECO:0007669"/>
    <property type="project" value="TreeGrafter"/>
</dbReference>
<dbReference type="GO" id="GO:0003723">
    <property type="term" value="F:RNA binding"/>
    <property type="evidence" value="ECO:0007669"/>
    <property type="project" value="UniProtKB-KW"/>
</dbReference>
<dbReference type="PANTHER" id="PTHR35787:SF1">
    <property type="entry name" value="GLYCEROL UPTAKE OPERON ANTITERMINATOR REGULATORY PROTEIN"/>
    <property type="match status" value="1"/>
</dbReference>
<evidence type="ECO:0000313" key="2">
    <source>
        <dbReference type="EMBL" id="EHN61324.1"/>
    </source>
</evidence>
<dbReference type="SUPFAM" id="SSF110391">
    <property type="entry name" value="GlpP-like"/>
    <property type="match status" value="1"/>
</dbReference>
<accession>A0AB72Z8U3</accession>
<keyword evidence="1" id="KW-0804">Transcription</keyword>
<dbReference type="Pfam" id="PF04309">
    <property type="entry name" value="G3P_antiterm"/>
    <property type="match status" value="1"/>
</dbReference>
<keyword evidence="1" id="KW-0805">Transcription regulation</keyword>
<dbReference type="Gene3D" id="3.20.20.70">
    <property type="entry name" value="Aldolase class I"/>
    <property type="match status" value="1"/>
</dbReference>
<protein>
    <recommendedName>
        <fullName evidence="1">Glycerol uptake operon antiterminator regulatory protein</fullName>
    </recommendedName>
</protein>
<dbReference type="AlphaFoldDB" id="A0AB72Z8U3"/>
<dbReference type="PIRSF" id="PIRSF016897">
    <property type="entry name" value="GlpP"/>
    <property type="match status" value="1"/>
</dbReference>
<evidence type="ECO:0000313" key="3">
    <source>
        <dbReference type="Proteomes" id="UP000003597"/>
    </source>
</evidence>
<comment type="caution">
    <text evidence="2">The sequence shown here is derived from an EMBL/GenBank/DDBJ whole genome shotgun (WGS) entry which is preliminary data.</text>
</comment>
<dbReference type="InterPro" id="IPR006699">
    <property type="entry name" value="GlpP"/>
</dbReference>
<dbReference type="GO" id="GO:0006071">
    <property type="term" value="P:glycerol metabolic process"/>
    <property type="evidence" value="ECO:0007669"/>
    <property type="project" value="UniProtKB-UniRule"/>
</dbReference>
<dbReference type="PANTHER" id="PTHR35787">
    <property type="entry name" value="GLYCEROL UPTAKE OPERON ANTITERMINATOR REGULATORY PROTEIN"/>
    <property type="match status" value="1"/>
</dbReference>
<keyword evidence="3" id="KW-1185">Reference proteome</keyword>
<dbReference type="InterPro" id="IPR013785">
    <property type="entry name" value="Aldolase_TIM"/>
</dbReference>
<dbReference type="GO" id="GO:0045893">
    <property type="term" value="P:positive regulation of DNA-templated transcription"/>
    <property type="evidence" value="ECO:0007669"/>
    <property type="project" value="TreeGrafter"/>
</dbReference>
<gene>
    <name evidence="2" type="ORF">HMPREF0557_02065</name>
</gene>
<reference evidence="2 3" key="1">
    <citation type="submission" date="2011-08" db="EMBL/GenBank/DDBJ databases">
        <authorList>
            <person name="Weinstock G."/>
            <person name="Sodergren E."/>
            <person name="Clifton S."/>
            <person name="Fulton L."/>
            <person name="Fulton B."/>
            <person name="Courtney L."/>
            <person name="Fronick C."/>
            <person name="Harrison M."/>
            <person name="Strong C."/>
            <person name="Farmer C."/>
            <person name="Delahaunty K."/>
            <person name="Markovic C."/>
            <person name="Hall O."/>
            <person name="Minx P."/>
            <person name="Tomlinson C."/>
            <person name="Mitreva M."/>
            <person name="Hou S."/>
            <person name="Chen J."/>
            <person name="Wollam A."/>
            <person name="Pepin K.H."/>
            <person name="Johnson M."/>
            <person name="Bhonagiri V."/>
            <person name="Zhang X."/>
            <person name="Suruliraj S."/>
            <person name="Warren W."/>
            <person name="Chinwalla A."/>
            <person name="Mardis E.R."/>
            <person name="Wilson R.K."/>
        </authorList>
    </citation>
    <scope>NUCLEOTIDE SEQUENCE [LARGE SCALE GENOMIC DNA]</scope>
    <source>
        <strain evidence="2 3">ATCC 33091</strain>
    </source>
</reference>
<proteinExistence type="predicted"/>